<reference evidence="2" key="1">
    <citation type="journal article" date="2020" name="G3 (Bethesda)">
        <title>High-Quality Assemblies for Three Invasive Social Wasps from the &lt;i&gt;Vespula&lt;/i&gt; Genus.</title>
        <authorList>
            <person name="Harrop T.W.R."/>
            <person name="Guhlin J."/>
            <person name="McLaughlin G.M."/>
            <person name="Permina E."/>
            <person name="Stockwell P."/>
            <person name="Gilligan J."/>
            <person name="Le Lec M.F."/>
            <person name="Gruber M.A.M."/>
            <person name="Quinn O."/>
            <person name="Lovegrove M."/>
            <person name="Duncan E.J."/>
            <person name="Remnant E.J."/>
            <person name="Van Eeckhoven J."/>
            <person name="Graham B."/>
            <person name="Knapp R.A."/>
            <person name="Langford K.W."/>
            <person name="Kronenberg Z."/>
            <person name="Press M.O."/>
            <person name="Eacker S.M."/>
            <person name="Wilson-Rankin E.E."/>
            <person name="Purcell J."/>
            <person name="Lester P.J."/>
            <person name="Dearden P.K."/>
        </authorList>
    </citation>
    <scope>NUCLEOTIDE SEQUENCE</scope>
    <source>
        <strain evidence="2">Volc-1</strain>
    </source>
</reference>
<feature type="compositionally biased region" description="Basic and acidic residues" evidence="1">
    <location>
        <begin position="15"/>
        <end position="30"/>
    </location>
</feature>
<protein>
    <submittedName>
        <fullName evidence="2">Uncharacterized protein</fullName>
    </submittedName>
</protein>
<organism evidence="2 3">
    <name type="scientific">Vespula pensylvanica</name>
    <name type="common">Western yellow jacket</name>
    <name type="synonym">Wasp</name>
    <dbReference type="NCBI Taxonomy" id="30213"/>
    <lineage>
        <taxon>Eukaryota</taxon>
        <taxon>Metazoa</taxon>
        <taxon>Ecdysozoa</taxon>
        <taxon>Arthropoda</taxon>
        <taxon>Hexapoda</taxon>
        <taxon>Insecta</taxon>
        <taxon>Pterygota</taxon>
        <taxon>Neoptera</taxon>
        <taxon>Endopterygota</taxon>
        <taxon>Hymenoptera</taxon>
        <taxon>Apocrita</taxon>
        <taxon>Aculeata</taxon>
        <taxon>Vespoidea</taxon>
        <taxon>Vespidae</taxon>
        <taxon>Vespinae</taxon>
        <taxon>Vespula</taxon>
    </lineage>
</organism>
<accession>A0A834KH58</accession>
<dbReference type="AlphaFoldDB" id="A0A834KH58"/>
<sequence length="173" mass="19411">MALALCLEVAATSRNQEEHEQQKREHRREGTGVSSEQQQQQHQQQQWIALSLPLQPFHYSNGQLNLRCNAQIPGIYSSMNELQLGAGLREPVPERGYIKNMGMYICGLLSNKTNARNVFCIPIAASPQKTSSSVILNPYSKLTITPNIISIILLQRYATNHFLIGIKHLPTSC</sequence>
<evidence type="ECO:0000313" key="3">
    <source>
        <dbReference type="Proteomes" id="UP000600918"/>
    </source>
</evidence>
<gene>
    <name evidence="2" type="ORF">H0235_014312</name>
</gene>
<feature type="region of interest" description="Disordered" evidence="1">
    <location>
        <begin position="14"/>
        <end position="40"/>
    </location>
</feature>
<name>A0A834KH58_VESPE</name>
<dbReference type="Proteomes" id="UP000600918">
    <property type="component" value="Unassembled WGS sequence"/>
</dbReference>
<keyword evidence="3" id="KW-1185">Reference proteome</keyword>
<proteinExistence type="predicted"/>
<dbReference type="EMBL" id="JACSDY010000015">
    <property type="protein sequence ID" value="KAF7406656.1"/>
    <property type="molecule type" value="Genomic_DNA"/>
</dbReference>
<evidence type="ECO:0000313" key="2">
    <source>
        <dbReference type="EMBL" id="KAF7406656.1"/>
    </source>
</evidence>
<comment type="caution">
    <text evidence="2">The sequence shown here is derived from an EMBL/GenBank/DDBJ whole genome shotgun (WGS) entry which is preliminary data.</text>
</comment>
<evidence type="ECO:0000256" key="1">
    <source>
        <dbReference type="SAM" id="MobiDB-lite"/>
    </source>
</evidence>